<evidence type="ECO:0000256" key="1">
    <source>
        <dbReference type="SAM" id="MobiDB-lite"/>
    </source>
</evidence>
<evidence type="ECO:0000256" key="2">
    <source>
        <dbReference type="SAM" id="Phobius"/>
    </source>
</evidence>
<keyword evidence="3" id="KW-0732">Signal</keyword>
<reference evidence="5" key="1">
    <citation type="submission" date="2017-02" db="UniProtKB">
        <authorList>
            <consortium name="WormBaseParasite"/>
        </authorList>
    </citation>
    <scope>IDENTIFICATION</scope>
</reference>
<feature type="transmembrane region" description="Helical" evidence="2">
    <location>
        <begin position="173"/>
        <end position="197"/>
    </location>
</feature>
<evidence type="ECO:0000313" key="4">
    <source>
        <dbReference type="Proteomes" id="UP000046393"/>
    </source>
</evidence>
<feature type="signal peptide" evidence="3">
    <location>
        <begin position="1"/>
        <end position="18"/>
    </location>
</feature>
<evidence type="ECO:0000313" key="5">
    <source>
        <dbReference type="WBParaSite" id="SMUV_0000009101-mRNA-1"/>
    </source>
</evidence>
<accession>A0A0N5A7T0</accession>
<feature type="chain" id="PRO_5005892815" evidence="3">
    <location>
        <begin position="19"/>
        <end position="212"/>
    </location>
</feature>
<sequence length="212" mass="25184">LVCLFLSLTVYIIQQAINEQIAEKQRAEIRRAEEERRETMKKENERLRMEESQRNREMEEEKRRKEAEEVQNKREEAVLAAIEEAKRNAEKLRKAKLYKHVLEDTENTTDLEHSILGDDAASNDEPLRRYRNGRQSLRLPASQRPVLKPRTSSLERHPPEKYVYFSNIFLSKVLLDVLVVFIFFTIVFNLFVIAFYINYIHSVATVFIHYIV</sequence>
<dbReference type="WBParaSite" id="SMUV_0000009101-mRNA-1">
    <property type="protein sequence ID" value="SMUV_0000009101-mRNA-1"/>
    <property type="gene ID" value="SMUV_0000009101"/>
</dbReference>
<keyword evidence="2" id="KW-0472">Membrane</keyword>
<keyword evidence="4" id="KW-1185">Reference proteome</keyword>
<feature type="region of interest" description="Disordered" evidence="1">
    <location>
        <begin position="33"/>
        <end position="69"/>
    </location>
</feature>
<dbReference type="Proteomes" id="UP000046393">
    <property type="component" value="Unplaced"/>
</dbReference>
<protein>
    <submittedName>
        <fullName evidence="5">Meiosis-specific nuclear structural protein 1</fullName>
    </submittedName>
</protein>
<keyword evidence="2" id="KW-1133">Transmembrane helix</keyword>
<evidence type="ECO:0000256" key="3">
    <source>
        <dbReference type="SAM" id="SignalP"/>
    </source>
</evidence>
<dbReference type="AlphaFoldDB" id="A0A0N5A7T0"/>
<keyword evidence="2" id="KW-0812">Transmembrane</keyword>
<name>A0A0N5A7T0_9BILA</name>
<dbReference type="STRING" id="451379.A0A0N5A7T0"/>
<proteinExistence type="predicted"/>
<organism evidence="4 5">
    <name type="scientific">Syphacia muris</name>
    <dbReference type="NCBI Taxonomy" id="451379"/>
    <lineage>
        <taxon>Eukaryota</taxon>
        <taxon>Metazoa</taxon>
        <taxon>Ecdysozoa</taxon>
        <taxon>Nematoda</taxon>
        <taxon>Chromadorea</taxon>
        <taxon>Rhabditida</taxon>
        <taxon>Spirurina</taxon>
        <taxon>Oxyuridomorpha</taxon>
        <taxon>Oxyuroidea</taxon>
        <taxon>Oxyuridae</taxon>
        <taxon>Syphacia</taxon>
    </lineage>
</organism>